<dbReference type="Proteomes" id="UP000245771">
    <property type="component" value="Unassembled WGS sequence"/>
</dbReference>
<dbReference type="GO" id="GO:0016846">
    <property type="term" value="F:carbon-sulfur lyase activity"/>
    <property type="evidence" value="ECO:0007669"/>
    <property type="project" value="InterPro"/>
</dbReference>
<dbReference type="PANTHER" id="PTHR33337:SF31">
    <property type="entry name" value="DUF636 DOMAIN PROTEIN (AFU_ORTHOLOGUE AFUA_2G12650)"/>
    <property type="match status" value="1"/>
</dbReference>
<sequence length="407" mass="46609">MSSTGKVTLYAQCHCKRQTFEFEIPSNQFPIRTELCHCDDCRKVTGLLGNDFLMVRELLQKDFFDPSNPPKGLRSFTPSRVTWWFCDECGCHLIQHSQRNETEAKNAKEKGLEAKYNWYVFSGITYPDRLPNGDRVWERRKHSWVRPGRDLGGLARFMPDGLPRYAGTDDSKLIPYSDTFTEDRPEYRPTKEEQEAIEKASKADRLPLRCACGYVKLSIKRPIEIVCDEKFKRLRSPDEQKWQFKICPCNSCRTTGGFEGATGLFFPSLDHIERLNAEPHSPKPVGYTLEKLQGDPQKPNTVGLATYYSSENNARRFCPNCGASVWIDFKDMGTAVASTYMGLLDIPLRAAFSSWLFPAPSLKFLQFCRDRDLAEILRKGFCPEDDCSSTEEQKRMVSGYTGELQLI</sequence>
<reference evidence="6 7" key="1">
    <citation type="journal article" date="2018" name="Mol. Biol. Evol.">
        <title>Broad Genomic Sampling Reveals a Smut Pathogenic Ancestry of the Fungal Clade Ustilaginomycotina.</title>
        <authorList>
            <person name="Kijpornyongpan T."/>
            <person name="Mondo S.J."/>
            <person name="Barry K."/>
            <person name="Sandor L."/>
            <person name="Lee J."/>
            <person name="Lipzen A."/>
            <person name="Pangilinan J."/>
            <person name="LaButti K."/>
            <person name="Hainaut M."/>
            <person name="Henrissat B."/>
            <person name="Grigoriev I.V."/>
            <person name="Spatafora J.W."/>
            <person name="Aime M.C."/>
        </authorList>
    </citation>
    <scope>NUCLEOTIDE SEQUENCE [LARGE SCALE GENOMIC DNA]</scope>
    <source>
        <strain evidence="6 7">MCA 3882</strain>
    </source>
</reference>
<dbReference type="OrthoDB" id="5422068at2759"/>
<organism evidence="6 7">
    <name type="scientific">Meira miltonrushii</name>
    <dbReference type="NCBI Taxonomy" id="1280837"/>
    <lineage>
        <taxon>Eukaryota</taxon>
        <taxon>Fungi</taxon>
        <taxon>Dikarya</taxon>
        <taxon>Basidiomycota</taxon>
        <taxon>Ustilaginomycotina</taxon>
        <taxon>Exobasidiomycetes</taxon>
        <taxon>Exobasidiales</taxon>
        <taxon>Brachybasidiaceae</taxon>
        <taxon>Meira</taxon>
    </lineage>
</organism>
<keyword evidence="3" id="KW-0862">Zinc</keyword>
<dbReference type="GO" id="GO:0046872">
    <property type="term" value="F:metal ion binding"/>
    <property type="evidence" value="ECO:0007669"/>
    <property type="project" value="UniProtKB-KW"/>
</dbReference>
<proteinExistence type="inferred from homology"/>
<evidence type="ECO:0000256" key="3">
    <source>
        <dbReference type="ARBA" id="ARBA00022833"/>
    </source>
</evidence>
<dbReference type="EMBL" id="KZ819606">
    <property type="protein sequence ID" value="PWN32092.1"/>
    <property type="molecule type" value="Genomic_DNA"/>
</dbReference>
<name>A0A316V3R3_9BASI</name>
<evidence type="ECO:0000256" key="4">
    <source>
        <dbReference type="ARBA" id="ARBA00023239"/>
    </source>
</evidence>
<gene>
    <name evidence="6" type="ORF">FA14DRAFT_162352</name>
</gene>
<comment type="similarity">
    <text evidence="1">Belongs to the Gfa family.</text>
</comment>
<dbReference type="STRING" id="1280837.A0A316V3R3"/>
<keyword evidence="2" id="KW-0479">Metal-binding</keyword>
<protein>
    <recommendedName>
        <fullName evidence="5">CENP-V/GFA domain-containing protein</fullName>
    </recommendedName>
</protein>
<dbReference type="InParanoid" id="A0A316V3R3"/>
<dbReference type="Gene3D" id="3.90.1590.10">
    <property type="entry name" value="glutathione-dependent formaldehyde- activating enzyme (gfa)"/>
    <property type="match status" value="2"/>
</dbReference>
<dbReference type="RefSeq" id="XP_025352394.1">
    <property type="nucleotide sequence ID" value="XM_025499555.1"/>
</dbReference>
<evidence type="ECO:0000256" key="2">
    <source>
        <dbReference type="ARBA" id="ARBA00022723"/>
    </source>
</evidence>
<keyword evidence="7" id="KW-1185">Reference proteome</keyword>
<dbReference type="Pfam" id="PF04828">
    <property type="entry name" value="GFA"/>
    <property type="match status" value="1"/>
</dbReference>
<dbReference type="PANTHER" id="PTHR33337">
    <property type="entry name" value="GFA DOMAIN-CONTAINING PROTEIN"/>
    <property type="match status" value="1"/>
</dbReference>
<dbReference type="GeneID" id="37021336"/>
<evidence type="ECO:0000313" key="7">
    <source>
        <dbReference type="Proteomes" id="UP000245771"/>
    </source>
</evidence>
<evidence type="ECO:0000313" key="6">
    <source>
        <dbReference type="EMBL" id="PWN32092.1"/>
    </source>
</evidence>
<evidence type="ECO:0000259" key="5">
    <source>
        <dbReference type="PROSITE" id="PS51891"/>
    </source>
</evidence>
<dbReference type="SUPFAM" id="SSF51316">
    <property type="entry name" value="Mss4-like"/>
    <property type="match status" value="2"/>
</dbReference>
<dbReference type="InterPro" id="IPR006913">
    <property type="entry name" value="CENP-V/GFA"/>
</dbReference>
<evidence type="ECO:0000256" key="1">
    <source>
        <dbReference type="ARBA" id="ARBA00005495"/>
    </source>
</evidence>
<feature type="domain" description="CENP-V/GFA" evidence="5">
    <location>
        <begin position="9"/>
        <end position="138"/>
    </location>
</feature>
<keyword evidence="4" id="KW-0456">Lyase</keyword>
<accession>A0A316V3R3</accession>
<dbReference type="PROSITE" id="PS51891">
    <property type="entry name" value="CENP_V_GFA"/>
    <property type="match status" value="1"/>
</dbReference>
<dbReference type="InterPro" id="IPR011057">
    <property type="entry name" value="Mss4-like_sf"/>
</dbReference>
<dbReference type="AlphaFoldDB" id="A0A316V3R3"/>